<dbReference type="Pfam" id="PF02174">
    <property type="entry name" value="IRS"/>
    <property type="match status" value="1"/>
</dbReference>
<feature type="region of interest" description="Disordered" evidence="1">
    <location>
        <begin position="1160"/>
        <end position="1269"/>
    </location>
</feature>
<evidence type="ECO:0000256" key="2">
    <source>
        <dbReference type="SAM" id="Phobius"/>
    </source>
</evidence>
<dbReference type="Proteomes" id="UP000887572">
    <property type="component" value="Unplaced"/>
</dbReference>
<feature type="compositionally biased region" description="Polar residues" evidence="1">
    <location>
        <begin position="662"/>
        <end position="676"/>
    </location>
</feature>
<sequence length="1405" mass="155219">MSVFLRNLSKSPKYKRRTFAAAGSTFGEMTTSIGGAAFPTVSPTASTSRKSFFDTSAAVGTTISGHALVAVFPVNEKKGRAKQCFVTVQQTLFEVHKNQKDAKNKKPAKHLVDFGDVFNVSIHNEPIQIKDDCICIMDLSTSFFVRPIDSDYDLTAWFDWILERTRECRSTKLLRPVFREEFFEAAWDVQIVRRPKFRRDNKQQLDTQNDDLAEKRVNLLGFRRLCFCGTSFLIFSIGCRPISNVEASEPFERSAFVQLPLNVVSNYGTQERFFFIRVGRCSEIGGGELWMATEHGASARSMHERISQLNVRESERRRAQGIKINLPTISSSVLKSRAHRERSQTQIQLQKTNSQLRIRCIQPQSARSTCSESAENCSSRKASSNSTSHVKNQHHHASNGSLSGGNSHQQLEPTRTLHAGRTDSISSGLHSIPEQRVMNDELNILDQDQHQQGPVQLNPSDAADREPNNGGQPMKKSSIAGLFASRFGAKMSAGTYGRPLTANLDQITAPSSPAAQTAGMTFEFNGKGRCATASLANLASSTNQSARNSLVGSVLGFRLTRNSNNCCNNASAMSASRQTTAQRIPQTSTSAAAIFSAQPSYDCAEDYMTLYDADNNVMMGGLQQQHYGYSLNAPSGSVGSRMSAVSKAESRKSSSSVAPHRQCSTGSTGYSSDTQQHGKALALIPADYVEMEAFESHVDAEPEFSLSEVHSYVPSSFEPCCSSSAATNNNSSGTHWTDSAMSDSPRAYSLGSKPDPTNSGCSVRPSSSDISRSPQLLHPSSNTKNLHKEALEANFCGRILQKEGVVDNEGNKAANVGIIGEMPADDKASEIRKRAHSTGSKALIKSSLKKFTASSITFNNRKTVGIDDELFSTDVPNSRRNTCEANKSMCSSSTCYPHSEDHVEIDFDRDESPSVGSLPSLHSRNSSIGVMSSGVRSALDSLGREKPSERLIREQIGTTPATNNENVQQIGRKRSVPEMLKGSGSTNNQPMCTETIEQNRLHPHRRLTKFGKSPPRRVPICREPSRQSTSSGISTSKSNESTITTTTAEAGGAAPTAASLGYHLQNPNTSLVEAIVERKESDECDYVLMLNTLEKEATAQRQNHWHHRGVFVFAMLSRRMASGQSENGKKKINDKNLQMTPLSLDDFPDEYHELTPQLKLPNQHVSATKSRSPSCSPQTQTRLPHRQFSHHVSHSTARSFYPADTDETTVSLRSSTRRKASSTLERSATCAGKSDGQPPEQHQHHRRRGHQLRDEWAKKRDGQKVRDEDEQQQHCDYAIISTSNARMRLGQRALFLWLLIFFSLVFLALHLDFGIDPLICFVFLWLTDFAIVCFALLRCSRGNRFNGTPIQPTLTIVSTVAKFAFEVLLFVQLKHRSQNLLLTMIPSNRPIPALIELHFFPIDRQ</sequence>
<protein>
    <submittedName>
        <fullName evidence="5">IRS-type PTB domain-containing protein</fullName>
    </submittedName>
</protein>
<feature type="transmembrane region" description="Helical" evidence="2">
    <location>
        <begin position="1318"/>
        <end position="1337"/>
    </location>
</feature>
<feature type="compositionally biased region" description="Polar residues" evidence="1">
    <location>
        <begin position="398"/>
        <end position="413"/>
    </location>
</feature>
<evidence type="ECO:0000256" key="1">
    <source>
        <dbReference type="SAM" id="MobiDB-lite"/>
    </source>
</evidence>
<keyword evidence="2" id="KW-0812">Transmembrane</keyword>
<feature type="transmembrane region" description="Helical" evidence="2">
    <location>
        <begin position="1349"/>
        <end position="1371"/>
    </location>
</feature>
<feature type="compositionally biased region" description="Basic and acidic residues" evidence="1">
    <location>
        <begin position="1251"/>
        <end position="1269"/>
    </location>
</feature>
<dbReference type="WBParaSite" id="Gr19_v10_g7495.t1">
    <property type="protein sequence ID" value="Gr19_v10_g7495.t1"/>
    <property type="gene ID" value="Gr19_v10_g7495"/>
</dbReference>
<feature type="compositionally biased region" description="Polar residues" evidence="1">
    <location>
        <begin position="733"/>
        <end position="742"/>
    </location>
</feature>
<feature type="region of interest" description="Disordered" evidence="1">
    <location>
        <begin position="723"/>
        <end position="784"/>
    </location>
</feature>
<feature type="region of interest" description="Disordered" evidence="1">
    <location>
        <begin position="640"/>
        <end position="676"/>
    </location>
</feature>
<feature type="region of interest" description="Disordered" evidence="1">
    <location>
        <begin position="452"/>
        <end position="476"/>
    </location>
</feature>
<evidence type="ECO:0000313" key="5">
    <source>
        <dbReference type="WBParaSite" id="Gr19_v10_g7495.t1"/>
    </source>
</evidence>
<feature type="compositionally biased region" description="Low complexity" evidence="1">
    <location>
        <begin position="723"/>
        <end position="732"/>
    </location>
</feature>
<dbReference type="Gene3D" id="2.30.29.30">
    <property type="entry name" value="Pleckstrin-homology domain (PH domain)/Phosphotyrosine-binding domain (PTB)"/>
    <property type="match status" value="1"/>
</dbReference>
<feature type="compositionally biased region" description="Polar residues" evidence="1">
    <location>
        <begin position="1163"/>
        <end position="1182"/>
    </location>
</feature>
<feature type="domain" description="IRS-type PTB" evidence="3">
    <location>
        <begin position="254"/>
        <end position="307"/>
    </location>
</feature>
<feature type="region of interest" description="Disordered" evidence="1">
    <location>
        <begin position="1007"/>
        <end position="1041"/>
    </location>
</feature>
<evidence type="ECO:0000259" key="3">
    <source>
        <dbReference type="Pfam" id="PF02174"/>
    </source>
</evidence>
<proteinExistence type="predicted"/>
<dbReference type="InterPro" id="IPR011993">
    <property type="entry name" value="PH-like_dom_sf"/>
</dbReference>
<feature type="compositionally biased region" description="Basic residues" evidence="1">
    <location>
        <begin position="1183"/>
        <end position="1193"/>
    </location>
</feature>
<dbReference type="SUPFAM" id="SSF50729">
    <property type="entry name" value="PH domain-like"/>
    <property type="match status" value="1"/>
</dbReference>
<reference evidence="5" key="1">
    <citation type="submission" date="2022-11" db="UniProtKB">
        <authorList>
            <consortium name="WormBaseParasite"/>
        </authorList>
    </citation>
    <scope>IDENTIFICATION</scope>
</reference>
<dbReference type="InterPro" id="IPR002404">
    <property type="entry name" value="IRS_PTB"/>
</dbReference>
<accession>A0A914I4P2</accession>
<feature type="compositionally biased region" description="Low complexity" evidence="1">
    <location>
        <begin position="643"/>
        <end position="658"/>
    </location>
</feature>
<feature type="compositionally biased region" description="Polar residues" evidence="1">
    <location>
        <begin position="377"/>
        <end position="390"/>
    </location>
</feature>
<keyword evidence="2" id="KW-0472">Membrane</keyword>
<name>A0A914I4P2_GLORO</name>
<feature type="transmembrane region" description="Helical" evidence="2">
    <location>
        <begin position="1294"/>
        <end position="1311"/>
    </location>
</feature>
<feature type="compositionally biased region" description="Low complexity" evidence="1">
    <location>
        <begin position="762"/>
        <end position="774"/>
    </location>
</feature>
<feature type="compositionally biased region" description="Low complexity" evidence="1">
    <location>
        <begin position="1026"/>
        <end position="1041"/>
    </location>
</feature>
<evidence type="ECO:0000313" key="4">
    <source>
        <dbReference type="Proteomes" id="UP000887572"/>
    </source>
</evidence>
<keyword evidence="4" id="KW-1185">Reference proteome</keyword>
<organism evidence="4 5">
    <name type="scientific">Globodera rostochiensis</name>
    <name type="common">Golden nematode worm</name>
    <name type="synonym">Heterodera rostochiensis</name>
    <dbReference type="NCBI Taxonomy" id="31243"/>
    <lineage>
        <taxon>Eukaryota</taxon>
        <taxon>Metazoa</taxon>
        <taxon>Ecdysozoa</taxon>
        <taxon>Nematoda</taxon>
        <taxon>Chromadorea</taxon>
        <taxon>Rhabditida</taxon>
        <taxon>Tylenchina</taxon>
        <taxon>Tylenchomorpha</taxon>
        <taxon>Tylenchoidea</taxon>
        <taxon>Heteroderidae</taxon>
        <taxon>Heteroderinae</taxon>
        <taxon>Globodera</taxon>
    </lineage>
</organism>
<keyword evidence="2" id="KW-1133">Transmembrane helix</keyword>
<feature type="region of interest" description="Disordered" evidence="1">
    <location>
        <begin position="377"/>
        <end position="413"/>
    </location>
</feature>